<evidence type="ECO:0000313" key="1">
    <source>
        <dbReference type="EMBL" id="EKM33187.1"/>
    </source>
</evidence>
<dbReference type="EMBL" id="AJSR01000407">
    <property type="protein sequence ID" value="EKM33187.1"/>
    <property type="molecule type" value="Genomic_DNA"/>
</dbReference>
<sequence length="55" mass="5878">MFTITSVITPDTSGAIVATLRCSVAWVVKGETLSEVTKKAENKAAAEKTVYIAYL</sequence>
<accession>A0A454D3D2</accession>
<protein>
    <submittedName>
        <fullName evidence="1">Uncharacterized protein</fullName>
    </submittedName>
</protein>
<organism evidence="1 2">
    <name type="scientific">Vibrio harveyi</name>
    <name type="common">Beneckea harveyi</name>
    <dbReference type="NCBI Taxonomy" id="669"/>
    <lineage>
        <taxon>Bacteria</taxon>
        <taxon>Pseudomonadati</taxon>
        <taxon>Pseudomonadota</taxon>
        <taxon>Gammaproteobacteria</taxon>
        <taxon>Vibrionales</taxon>
        <taxon>Vibrionaceae</taxon>
        <taxon>Vibrio</taxon>
    </lineage>
</organism>
<proteinExistence type="predicted"/>
<evidence type="ECO:0000313" key="2">
    <source>
        <dbReference type="Proteomes" id="UP000008367"/>
    </source>
</evidence>
<comment type="caution">
    <text evidence="1">The sequence shown here is derived from an EMBL/GenBank/DDBJ whole genome shotgun (WGS) entry which is preliminary data.</text>
</comment>
<dbReference type="AlphaFoldDB" id="A0A454D3D2"/>
<dbReference type="Proteomes" id="UP000008367">
    <property type="component" value="Unassembled WGS sequence"/>
</dbReference>
<name>A0A454D3D2_VIBHA</name>
<reference evidence="1 2" key="1">
    <citation type="submission" date="2012-10" db="EMBL/GenBank/DDBJ databases">
        <title>Genome sequence of Vibrio Cholerae HENC-02.</title>
        <authorList>
            <person name="Eppinger M."/>
            <person name="Hasan N.A."/>
            <person name="Sengamalay N."/>
            <person name="Hine E."/>
            <person name="Su Q."/>
            <person name="Daugherty S.C."/>
            <person name="Young S."/>
            <person name="Sadzewicz L."/>
            <person name="Tallon L."/>
            <person name="Cebula T.A."/>
            <person name="Ravel J."/>
            <person name="Colwell R.R."/>
        </authorList>
    </citation>
    <scope>NUCLEOTIDE SEQUENCE [LARGE SCALE GENOMIC DNA]</scope>
    <source>
        <strain evidence="1 2">HENC-02</strain>
    </source>
</reference>
<gene>
    <name evidence="1" type="ORF">VCHENC02_1331</name>
</gene>